<dbReference type="Gene3D" id="3.40.1110.10">
    <property type="entry name" value="Calcium-transporting ATPase, cytoplasmic domain N"/>
    <property type="match status" value="1"/>
</dbReference>
<feature type="transmembrane region" description="Helical" evidence="14">
    <location>
        <begin position="697"/>
        <end position="718"/>
    </location>
</feature>
<dbReference type="PRINTS" id="PR00119">
    <property type="entry name" value="CATATPASE"/>
</dbReference>
<feature type="transmembrane region" description="Helical" evidence="14">
    <location>
        <begin position="356"/>
        <end position="377"/>
    </location>
</feature>
<keyword evidence="11 14" id="KW-0472">Membrane</keyword>
<evidence type="ECO:0000313" key="18">
    <source>
        <dbReference type="Proteomes" id="UP001597048"/>
    </source>
</evidence>
<reference evidence="18" key="1">
    <citation type="journal article" date="2019" name="Int. J. Syst. Evol. Microbiol.">
        <title>The Global Catalogue of Microorganisms (GCM) 10K type strain sequencing project: providing services to taxonomists for standard genome sequencing and annotation.</title>
        <authorList>
            <consortium name="The Broad Institute Genomics Platform"/>
            <consortium name="The Broad Institute Genome Sequencing Center for Infectious Disease"/>
            <person name="Wu L."/>
            <person name="Ma J."/>
        </authorList>
    </citation>
    <scope>NUCLEOTIDE SEQUENCE [LARGE SCALE GENOMIC DNA]</scope>
    <source>
        <strain evidence="18">CCUG 60525</strain>
    </source>
</reference>
<dbReference type="SUPFAM" id="SSF81665">
    <property type="entry name" value="Calcium ATPase, transmembrane domain M"/>
    <property type="match status" value="1"/>
</dbReference>
<evidence type="ECO:0000313" key="17">
    <source>
        <dbReference type="EMBL" id="MFD1009155.1"/>
    </source>
</evidence>
<feature type="transmembrane region" description="Helical" evidence="14">
    <location>
        <begin position="383"/>
        <end position="407"/>
    </location>
</feature>
<evidence type="ECO:0000256" key="12">
    <source>
        <dbReference type="ARBA" id="ARBA00039097"/>
    </source>
</evidence>
<dbReference type="InterPro" id="IPR023298">
    <property type="entry name" value="ATPase_P-typ_TM_dom_sf"/>
</dbReference>
<dbReference type="NCBIfam" id="TIGR01525">
    <property type="entry name" value="ATPase-IB_hvy"/>
    <property type="match status" value="1"/>
</dbReference>
<keyword evidence="4" id="KW-0597">Phosphoprotein</keyword>
<keyword evidence="8 14" id="KW-0067">ATP-binding</keyword>
<dbReference type="Gene3D" id="3.30.70.100">
    <property type="match status" value="1"/>
</dbReference>
<evidence type="ECO:0000256" key="13">
    <source>
        <dbReference type="ARBA" id="ARBA00047308"/>
    </source>
</evidence>
<dbReference type="Proteomes" id="UP001597048">
    <property type="component" value="Unassembled WGS sequence"/>
</dbReference>
<dbReference type="RefSeq" id="WP_379559174.1">
    <property type="nucleotide sequence ID" value="NZ_JBHTJS010000055.1"/>
</dbReference>
<evidence type="ECO:0000256" key="7">
    <source>
        <dbReference type="ARBA" id="ARBA00022741"/>
    </source>
</evidence>
<dbReference type="PROSITE" id="PS01047">
    <property type="entry name" value="HMA_1"/>
    <property type="match status" value="1"/>
</dbReference>
<dbReference type="InterPro" id="IPR051014">
    <property type="entry name" value="Cation_Transport_ATPase_IB"/>
</dbReference>
<evidence type="ECO:0000256" key="1">
    <source>
        <dbReference type="ARBA" id="ARBA00004651"/>
    </source>
</evidence>
<evidence type="ECO:0000256" key="2">
    <source>
        <dbReference type="ARBA" id="ARBA00006024"/>
    </source>
</evidence>
<proteinExistence type="inferred from homology"/>
<feature type="domain" description="HMA" evidence="16">
    <location>
        <begin position="46"/>
        <end position="111"/>
    </location>
</feature>
<dbReference type="Pfam" id="PF00702">
    <property type="entry name" value="Hydrolase"/>
    <property type="match status" value="1"/>
</dbReference>
<keyword evidence="7 14" id="KW-0547">Nucleotide-binding</keyword>
<dbReference type="EMBL" id="JBHTJS010000055">
    <property type="protein sequence ID" value="MFD1009155.1"/>
    <property type="molecule type" value="Genomic_DNA"/>
</dbReference>
<dbReference type="Pfam" id="PF00122">
    <property type="entry name" value="E1-E2_ATPase"/>
    <property type="match status" value="1"/>
</dbReference>
<dbReference type="InterPro" id="IPR008250">
    <property type="entry name" value="ATPase_P-typ_transduc_dom_A_sf"/>
</dbReference>
<dbReference type="NCBIfam" id="TIGR01494">
    <property type="entry name" value="ATPase_P-type"/>
    <property type="match status" value="1"/>
</dbReference>
<comment type="caution">
    <text evidence="17">The sequence shown here is derived from an EMBL/GenBank/DDBJ whole genome shotgun (WGS) entry which is preliminary data.</text>
</comment>
<evidence type="ECO:0000256" key="5">
    <source>
        <dbReference type="ARBA" id="ARBA00022692"/>
    </source>
</evidence>
<dbReference type="EC" id="7.2.2.12" evidence="12"/>
<accession>A0ABW3KIV7</accession>
<evidence type="ECO:0000256" key="8">
    <source>
        <dbReference type="ARBA" id="ARBA00022840"/>
    </source>
</evidence>
<dbReference type="SFLD" id="SFLDF00027">
    <property type="entry name" value="p-type_atpase"/>
    <property type="match status" value="1"/>
</dbReference>
<dbReference type="PANTHER" id="PTHR48085">
    <property type="entry name" value="CADMIUM/ZINC-TRANSPORTING ATPASE HMA2-RELATED"/>
    <property type="match status" value="1"/>
</dbReference>
<evidence type="ECO:0000256" key="4">
    <source>
        <dbReference type="ARBA" id="ARBA00022553"/>
    </source>
</evidence>
<dbReference type="CDD" id="cd00371">
    <property type="entry name" value="HMA"/>
    <property type="match status" value="1"/>
</dbReference>
<dbReference type="SFLD" id="SFLDG00002">
    <property type="entry name" value="C1.7:_P-type_atpase_like"/>
    <property type="match status" value="1"/>
</dbReference>
<evidence type="ECO:0000256" key="6">
    <source>
        <dbReference type="ARBA" id="ARBA00022723"/>
    </source>
</evidence>
<comment type="catalytic activity">
    <reaction evidence="13">
        <text>Zn(2+)(in) + ATP + H2O = Zn(2+)(out) + ADP + phosphate + H(+)</text>
        <dbReference type="Rhea" id="RHEA:20621"/>
        <dbReference type="ChEBI" id="CHEBI:15377"/>
        <dbReference type="ChEBI" id="CHEBI:15378"/>
        <dbReference type="ChEBI" id="CHEBI:29105"/>
        <dbReference type="ChEBI" id="CHEBI:30616"/>
        <dbReference type="ChEBI" id="CHEBI:43474"/>
        <dbReference type="ChEBI" id="CHEBI:456216"/>
        <dbReference type="EC" id="7.2.2.12"/>
    </reaction>
</comment>
<keyword evidence="18" id="KW-1185">Reference proteome</keyword>
<dbReference type="SUPFAM" id="SSF81653">
    <property type="entry name" value="Calcium ATPase, transduction domain A"/>
    <property type="match status" value="1"/>
</dbReference>
<keyword evidence="3 14" id="KW-1003">Cell membrane</keyword>
<dbReference type="SFLD" id="SFLDS00003">
    <property type="entry name" value="Haloacid_Dehalogenase"/>
    <property type="match status" value="1"/>
</dbReference>
<dbReference type="Gene3D" id="3.40.50.1000">
    <property type="entry name" value="HAD superfamily/HAD-like"/>
    <property type="match status" value="1"/>
</dbReference>
<feature type="transmembrane region" description="Helical" evidence="14">
    <location>
        <begin position="135"/>
        <end position="168"/>
    </location>
</feature>
<dbReference type="InterPro" id="IPR023214">
    <property type="entry name" value="HAD_sf"/>
</dbReference>
<dbReference type="Pfam" id="PF00403">
    <property type="entry name" value="HMA"/>
    <property type="match status" value="1"/>
</dbReference>
<organism evidence="17 18">
    <name type="scientific">Oceanisphaera ostreae</name>
    <dbReference type="NCBI Taxonomy" id="914151"/>
    <lineage>
        <taxon>Bacteria</taxon>
        <taxon>Pseudomonadati</taxon>
        <taxon>Pseudomonadota</taxon>
        <taxon>Gammaproteobacteria</taxon>
        <taxon>Aeromonadales</taxon>
        <taxon>Aeromonadaceae</taxon>
        <taxon>Oceanisphaera</taxon>
    </lineage>
</organism>
<dbReference type="PROSITE" id="PS00154">
    <property type="entry name" value="ATPASE_E1_E2"/>
    <property type="match status" value="1"/>
</dbReference>
<keyword evidence="10 14" id="KW-1133">Transmembrane helix</keyword>
<keyword evidence="6 14" id="KW-0479">Metal-binding</keyword>
<evidence type="ECO:0000256" key="3">
    <source>
        <dbReference type="ARBA" id="ARBA00022475"/>
    </source>
</evidence>
<evidence type="ECO:0000256" key="9">
    <source>
        <dbReference type="ARBA" id="ARBA00022967"/>
    </source>
</evidence>
<evidence type="ECO:0000256" key="14">
    <source>
        <dbReference type="RuleBase" id="RU362081"/>
    </source>
</evidence>
<dbReference type="SUPFAM" id="SSF56784">
    <property type="entry name" value="HAD-like"/>
    <property type="match status" value="1"/>
</dbReference>
<dbReference type="InterPro" id="IPR018303">
    <property type="entry name" value="ATPase_P-typ_P_site"/>
</dbReference>
<dbReference type="InterPro" id="IPR044492">
    <property type="entry name" value="P_typ_ATPase_HD_dom"/>
</dbReference>
<dbReference type="InterPro" id="IPR023299">
    <property type="entry name" value="ATPase_P-typ_cyto_dom_N"/>
</dbReference>
<dbReference type="PROSITE" id="PS50846">
    <property type="entry name" value="HMA_2"/>
    <property type="match status" value="1"/>
</dbReference>
<sequence>MGQCSHHANTGHAKSGCAHDPTATDAHQTSIKNNAAIDSNDPSLSSAHSWRIAGMDCPSCAGKIETALRRLPGVLSADVRFATERLQVHLSKNTSPKQVEDAIHAIGFTVLSEQASATAQPQGAKPWWQRYCAILVLVMLLLAASTSLLILPSLAPVLFAFATLWGLWPISRKAWQLGRNGSPFSIETLMSVAACGALLLGETAEAAMVLLLFMIGEQLESLAANKARSGVSALMALVPNQALKVTATGFTTVDANQLQPDDEIEVHPGGRLPVDGILLSELAAFDESSVTGESVPVDKKQHDRLTAGSLLVDVAVRVRVTSEQGHNTIDKILHLIETAEANKAPIARFIERFSRWYTPAMILAATLVAVMPPLLMAGDWETWIYRGLVLLLIGCPCALVISTPAAVTSALASASRMGILIKGGAALEQLGNVSTMAFDKTGTLTQGKPQLHQLLCFAPFDQQQALSLAAALEAGSHHPIAKSLVAAAKAQGITPEPLAFRRTLPGAGIESEWQGQPLIIFTPEHLAAEQVTTEQQATINQLKAGGYTLAALVINQQLAALFALSDPLRADAKVGIAALQALNVRCIMLTGDHQVAAARIADELNIDYQAQLSPQDKLSQLQQLERVGPVAMVGDGINDAPALKQASVGIAMGQGTDVALDSADAALTHSRLTGLADAVLLSRAANRNIRQNISLALGLKAIFLVTSILGITGLWLAILADTGATALVTLNALRLLRFTVKREG</sequence>
<feature type="region of interest" description="Disordered" evidence="15">
    <location>
        <begin position="1"/>
        <end position="25"/>
    </location>
</feature>
<dbReference type="InterPro" id="IPR027256">
    <property type="entry name" value="P-typ_ATPase_IB"/>
</dbReference>
<comment type="similarity">
    <text evidence="2 14">Belongs to the cation transport ATPase (P-type) (TC 3.A.3) family. Type IB subfamily.</text>
</comment>
<evidence type="ECO:0000259" key="16">
    <source>
        <dbReference type="PROSITE" id="PS50846"/>
    </source>
</evidence>
<gene>
    <name evidence="17" type="ORF">ACFQ1C_13470</name>
</gene>
<dbReference type="InterPro" id="IPR059000">
    <property type="entry name" value="ATPase_P-type_domA"/>
</dbReference>
<dbReference type="InterPro" id="IPR001757">
    <property type="entry name" value="P_typ_ATPase"/>
</dbReference>
<keyword evidence="5 14" id="KW-0812">Transmembrane</keyword>
<name>A0ABW3KIV7_9GAMM</name>
<dbReference type="InterPro" id="IPR036163">
    <property type="entry name" value="HMA_dom_sf"/>
</dbReference>
<protein>
    <recommendedName>
        <fullName evidence="12">P-type Zn(2+) transporter</fullName>
        <ecNumber evidence="12">7.2.2.12</ecNumber>
    </recommendedName>
</protein>
<evidence type="ECO:0000256" key="15">
    <source>
        <dbReference type="SAM" id="MobiDB-lite"/>
    </source>
</evidence>
<dbReference type="InterPro" id="IPR036412">
    <property type="entry name" value="HAD-like_sf"/>
</dbReference>
<evidence type="ECO:0000256" key="10">
    <source>
        <dbReference type="ARBA" id="ARBA00022989"/>
    </source>
</evidence>
<keyword evidence="9" id="KW-1278">Translocase</keyword>
<evidence type="ECO:0000256" key="11">
    <source>
        <dbReference type="ARBA" id="ARBA00023136"/>
    </source>
</evidence>
<dbReference type="InterPro" id="IPR006121">
    <property type="entry name" value="HMA_dom"/>
</dbReference>
<dbReference type="InterPro" id="IPR017969">
    <property type="entry name" value="Heavy-metal-associated_CS"/>
</dbReference>
<dbReference type="PANTHER" id="PTHR48085:SF5">
    <property type="entry name" value="CADMIUM_ZINC-TRANSPORTING ATPASE HMA4-RELATED"/>
    <property type="match status" value="1"/>
</dbReference>
<dbReference type="Gene3D" id="2.70.150.10">
    <property type="entry name" value="Calcium-transporting ATPase, cytoplasmic transduction domain A"/>
    <property type="match status" value="1"/>
</dbReference>
<dbReference type="PRINTS" id="PR00941">
    <property type="entry name" value="CDATPASE"/>
</dbReference>
<dbReference type="SUPFAM" id="SSF55008">
    <property type="entry name" value="HMA, heavy metal-associated domain"/>
    <property type="match status" value="1"/>
</dbReference>
<comment type="subcellular location">
    <subcellularLocation>
        <location evidence="1">Cell membrane</location>
        <topology evidence="1">Multi-pass membrane protein</topology>
    </subcellularLocation>
</comment>